<evidence type="ECO:0000313" key="3">
    <source>
        <dbReference type="EMBL" id="KAG0446121.1"/>
    </source>
</evidence>
<dbReference type="AlphaFoldDB" id="A0A835P3W4"/>
<protein>
    <submittedName>
        <fullName evidence="3">Uncharacterized protein</fullName>
    </submittedName>
</protein>
<feature type="region of interest" description="Disordered" evidence="1">
    <location>
        <begin position="1"/>
        <end position="70"/>
    </location>
</feature>
<keyword evidence="4" id="KW-1185">Reference proteome</keyword>
<organism evidence="3 4">
    <name type="scientific">Vanilla planifolia</name>
    <name type="common">Vanilla</name>
    <dbReference type="NCBI Taxonomy" id="51239"/>
    <lineage>
        <taxon>Eukaryota</taxon>
        <taxon>Viridiplantae</taxon>
        <taxon>Streptophyta</taxon>
        <taxon>Embryophyta</taxon>
        <taxon>Tracheophyta</taxon>
        <taxon>Spermatophyta</taxon>
        <taxon>Magnoliopsida</taxon>
        <taxon>Liliopsida</taxon>
        <taxon>Asparagales</taxon>
        <taxon>Orchidaceae</taxon>
        <taxon>Vanilloideae</taxon>
        <taxon>Vanilleae</taxon>
        <taxon>Vanilla</taxon>
    </lineage>
</organism>
<dbReference type="Proteomes" id="UP000636800">
    <property type="component" value="Unassembled WGS sequence"/>
</dbReference>
<dbReference type="EMBL" id="JADCNM010000614">
    <property type="protein sequence ID" value="KAG0446115.1"/>
    <property type="molecule type" value="Genomic_DNA"/>
</dbReference>
<proteinExistence type="predicted"/>
<dbReference type="Proteomes" id="UP000639772">
    <property type="component" value="Unassembled WGS sequence"/>
</dbReference>
<gene>
    <name evidence="3" type="ORF">HPP92_028987</name>
    <name evidence="2" type="ORF">HPP92_028998</name>
</gene>
<evidence type="ECO:0000313" key="2">
    <source>
        <dbReference type="EMBL" id="KAG0446115.1"/>
    </source>
</evidence>
<name>A0A835P3W4_VANPL</name>
<evidence type="ECO:0000313" key="4">
    <source>
        <dbReference type="Proteomes" id="UP000636800"/>
    </source>
</evidence>
<feature type="region of interest" description="Disordered" evidence="1">
    <location>
        <begin position="102"/>
        <end position="122"/>
    </location>
</feature>
<reference evidence="4 5" key="1">
    <citation type="journal article" date="2020" name="Nat. Food">
        <title>A phased Vanilla planifolia genome enables genetic improvement of flavour and production.</title>
        <authorList>
            <person name="Hasing T."/>
            <person name="Tang H."/>
            <person name="Brym M."/>
            <person name="Khazi F."/>
            <person name="Huang T."/>
            <person name="Chambers A.H."/>
        </authorList>
    </citation>
    <scope>NUCLEOTIDE SEQUENCE [LARGE SCALE GENOMIC DNA]</scope>
    <source>
        <tissue evidence="3">Leaf</tissue>
    </source>
</reference>
<sequence>MEGNAAWAVERQQSLGDKHGSVVRMTQRRPGRDATSGQWRVAPRPPQTAGLSGRAGDSSDPFPPLPWEETTHSSASSALFEIFPHCVSSDGLRHYSLPFSETKASSPIHLSRPIPQASFNKK</sequence>
<accession>A0A835P3W4</accession>
<evidence type="ECO:0000313" key="5">
    <source>
        <dbReference type="Proteomes" id="UP000639772"/>
    </source>
</evidence>
<evidence type="ECO:0000256" key="1">
    <source>
        <dbReference type="SAM" id="MobiDB-lite"/>
    </source>
</evidence>
<dbReference type="EMBL" id="JADCNL010000613">
    <property type="protein sequence ID" value="KAG0446121.1"/>
    <property type="molecule type" value="Genomic_DNA"/>
</dbReference>
<comment type="caution">
    <text evidence="3">The sequence shown here is derived from an EMBL/GenBank/DDBJ whole genome shotgun (WGS) entry which is preliminary data.</text>
</comment>